<feature type="domain" description="Endonuclease/exonuclease/phosphatase" evidence="2">
    <location>
        <begin position="180"/>
        <end position="376"/>
    </location>
</feature>
<feature type="region of interest" description="Disordered" evidence="1">
    <location>
        <begin position="17"/>
        <end position="48"/>
    </location>
</feature>
<dbReference type="GO" id="GO:0003824">
    <property type="term" value="F:catalytic activity"/>
    <property type="evidence" value="ECO:0007669"/>
    <property type="project" value="InterPro"/>
</dbReference>
<dbReference type="InterPro" id="IPR005135">
    <property type="entry name" value="Endo/exonuclease/phosphatase"/>
</dbReference>
<keyword evidence="4" id="KW-1185">Reference proteome</keyword>
<accession>A0A183SEL4</accession>
<gene>
    <name evidence="3" type="ORF">SSLN_LOCUS2662</name>
</gene>
<evidence type="ECO:0000259" key="2">
    <source>
        <dbReference type="Pfam" id="PF03372"/>
    </source>
</evidence>
<evidence type="ECO:0000256" key="1">
    <source>
        <dbReference type="SAM" id="MobiDB-lite"/>
    </source>
</evidence>
<dbReference type="AlphaFoldDB" id="A0A183SEL4"/>
<evidence type="ECO:0000313" key="4">
    <source>
        <dbReference type="Proteomes" id="UP000275846"/>
    </source>
</evidence>
<protein>
    <submittedName>
        <fullName evidence="5">Endo/exonuclease/phosphatase domain-containing protein</fullName>
    </submittedName>
</protein>
<dbReference type="WBParaSite" id="SSLN_0000274901-mRNA-1">
    <property type="protein sequence ID" value="SSLN_0000274901-mRNA-1"/>
    <property type="gene ID" value="SSLN_0000274901"/>
</dbReference>
<evidence type="ECO:0000313" key="3">
    <source>
        <dbReference type="EMBL" id="VDL89047.1"/>
    </source>
</evidence>
<evidence type="ECO:0000313" key="5">
    <source>
        <dbReference type="WBParaSite" id="SSLN_0000274901-mRNA-1"/>
    </source>
</evidence>
<dbReference type="PANTHER" id="PTHR23227">
    <property type="entry name" value="BUCENTAUR RELATED"/>
    <property type="match status" value="1"/>
</dbReference>
<dbReference type="InterPro" id="IPR027124">
    <property type="entry name" value="Swc5/CFDP1/2"/>
</dbReference>
<dbReference type="CDD" id="cd09076">
    <property type="entry name" value="L1-EN"/>
    <property type="match status" value="1"/>
</dbReference>
<dbReference type="EMBL" id="UYSU01032306">
    <property type="protein sequence ID" value="VDL89047.1"/>
    <property type="molecule type" value="Genomic_DNA"/>
</dbReference>
<dbReference type="Proteomes" id="UP000275846">
    <property type="component" value="Unassembled WGS sequence"/>
</dbReference>
<dbReference type="SUPFAM" id="SSF56219">
    <property type="entry name" value="DNase I-like"/>
    <property type="match status" value="1"/>
</dbReference>
<dbReference type="InterPro" id="IPR036691">
    <property type="entry name" value="Endo/exonu/phosph_ase_sf"/>
</dbReference>
<sequence length="561" mass="62163">MVIPLCRIRVRCGVTPRGGSGRASHLRPLPPPVDSVLTPGTSGGGGESAVDTAQVYNHFKLNHAQVTVPAPLSHGTYGGHRRTTTVEISCVFVRPVSGVVCVFTSGTSAPFPLFLPSPVLLSFSHSTSLFPSYSPPPPPLSSSSYSCFYSSSSPSILTLPSFPTVEKSYGEGDMQSHNQRSNRLERMTALVARELARYKVDIAALSETRFSEQGQLEEAERRDAGVAFVIRNGIVVPLPCLPQGINDRLMSLRLPLWGDKFATIISAYAPPMTSSDAAKDKFYEDLHALLATVPKADKLIVLGDFNARVGTDRASWRGVLGPHGLAGFNDDGLLLLRTCAEHRLILTNTFFGLPKRQKATWVHPRSGHWHLLDYVLDRRRDKQDVLVTKVIPDPDGWTDHRLFISKMRLRLQPRRRPQGKRPQGKLNTVLLNVPAHYLHFSNELANRLANLPVADADISVDNRWCHLRDTIQSTALDVLDRARRQHQDWFDDNDAGINALLVEKNQLHKAYIDRSTATNKTAFYRTPDILIATPTTMNDTPQPLPIFPAHTAPTNSTHEWA</sequence>
<organism evidence="5">
    <name type="scientific">Schistocephalus solidus</name>
    <name type="common">Tapeworm</name>
    <dbReference type="NCBI Taxonomy" id="70667"/>
    <lineage>
        <taxon>Eukaryota</taxon>
        <taxon>Metazoa</taxon>
        <taxon>Spiralia</taxon>
        <taxon>Lophotrochozoa</taxon>
        <taxon>Platyhelminthes</taxon>
        <taxon>Cestoda</taxon>
        <taxon>Eucestoda</taxon>
        <taxon>Diphyllobothriidea</taxon>
        <taxon>Diphyllobothriidae</taxon>
        <taxon>Schistocephalus</taxon>
    </lineage>
</organism>
<reference evidence="3 4" key="2">
    <citation type="submission" date="2018-11" db="EMBL/GenBank/DDBJ databases">
        <authorList>
            <consortium name="Pathogen Informatics"/>
        </authorList>
    </citation>
    <scope>NUCLEOTIDE SEQUENCE [LARGE SCALE GENOMIC DNA]</scope>
    <source>
        <strain evidence="3 4">NST_G2</strain>
    </source>
</reference>
<name>A0A183SEL4_SCHSO</name>
<dbReference type="Gene3D" id="3.60.10.10">
    <property type="entry name" value="Endonuclease/exonuclease/phosphatase"/>
    <property type="match status" value="1"/>
</dbReference>
<dbReference type="OrthoDB" id="10030815at2759"/>
<proteinExistence type="predicted"/>
<dbReference type="PANTHER" id="PTHR23227:SF84">
    <property type="entry name" value="ENDONUCLEASE_EXONUCLEASE_PHOSPHATASE DOMAIN-CONTAINING PROTEIN"/>
    <property type="match status" value="1"/>
</dbReference>
<reference evidence="5" key="1">
    <citation type="submission" date="2016-06" db="UniProtKB">
        <authorList>
            <consortium name="WormBaseParasite"/>
        </authorList>
    </citation>
    <scope>IDENTIFICATION</scope>
</reference>
<dbReference type="Pfam" id="PF03372">
    <property type="entry name" value="Exo_endo_phos"/>
    <property type="match status" value="1"/>
</dbReference>